<evidence type="ECO:0000313" key="1">
    <source>
        <dbReference type="EMBL" id="MBB2993923.1"/>
    </source>
</evidence>
<protein>
    <submittedName>
        <fullName evidence="1">Uncharacterized protein</fullName>
    </submittedName>
</protein>
<proteinExistence type="predicted"/>
<sequence length="39" mass="4442">MNKRITTIHPVRGMSAAATVGEWPHIVGEWPHRVGEWPH</sequence>
<dbReference type="AlphaFoldDB" id="A0A839QE98"/>
<keyword evidence="2" id="KW-1185">Reference proteome</keyword>
<comment type="caution">
    <text evidence="1">The sequence shown here is derived from an EMBL/GenBank/DDBJ whole genome shotgun (WGS) entry which is preliminary data.</text>
</comment>
<dbReference type="Proteomes" id="UP000523000">
    <property type="component" value="Unassembled WGS sequence"/>
</dbReference>
<accession>A0A839QE98</accession>
<gene>
    <name evidence="1" type="ORF">E9229_000114</name>
</gene>
<evidence type="ECO:0000313" key="2">
    <source>
        <dbReference type="Proteomes" id="UP000523000"/>
    </source>
</evidence>
<dbReference type="EMBL" id="JACHVS010000001">
    <property type="protein sequence ID" value="MBB2993923.1"/>
    <property type="molecule type" value="Genomic_DNA"/>
</dbReference>
<reference evidence="1 2" key="1">
    <citation type="submission" date="2020-08" db="EMBL/GenBank/DDBJ databases">
        <title>Sequencing the genomes of 1000 actinobacteria strains.</title>
        <authorList>
            <person name="Klenk H.-P."/>
        </authorList>
    </citation>
    <scope>NUCLEOTIDE SEQUENCE [LARGE SCALE GENOMIC DNA]</scope>
    <source>
        <strain evidence="1 2">DSM 22826</strain>
    </source>
</reference>
<organism evidence="1 2">
    <name type="scientific">Paeniglutamicibacter cryotolerans</name>
    <dbReference type="NCBI Taxonomy" id="670079"/>
    <lineage>
        <taxon>Bacteria</taxon>
        <taxon>Bacillati</taxon>
        <taxon>Actinomycetota</taxon>
        <taxon>Actinomycetes</taxon>
        <taxon>Micrococcales</taxon>
        <taxon>Micrococcaceae</taxon>
        <taxon>Paeniglutamicibacter</taxon>
    </lineage>
</organism>
<name>A0A839QE98_9MICC</name>